<evidence type="ECO:0000313" key="1">
    <source>
        <dbReference type="EMBL" id="EEI64521.1"/>
    </source>
</evidence>
<evidence type="ECO:0000313" key="2">
    <source>
        <dbReference type="Proteomes" id="UP000003419"/>
    </source>
</evidence>
<dbReference type="EMBL" id="ACHG01000244">
    <property type="protein sequence ID" value="EEI64521.1"/>
    <property type="molecule type" value="Genomic_DNA"/>
</dbReference>
<protein>
    <submittedName>
        <fullName evidence="1">Uncharacterized protein</fullName>
    </submittedName>
</protein>
<gene>
    <name evidence="1" type="ORF">HMPREF0534_2163</name>
</gene>
<proteinExistence type="predicted"/>
<sequence>MVQEMAPELVTSAEGMDVMEQELAEKITKLDGEIKQEPKIIKGDSVRKRRRRFLKSFVTN</sequence>
<organism evidence="1 2">
    <name type="scientific">Limosilactobacillus reuteri CF48-3A</name>
    <dbReference type="NCBI Taxonomy" id="525341"/>
    <lineage>
        <taxon>Bacteria</taxon>
        <taxon>Bacillati</taxon>
        <taxon>Bacillota</taxon>
        <taxon>Bacilli</taxon>
        <taxon>Lactobacillales</taxon>
        <taxon>Lactobacillaceae</taxon>
        <taxon>Limosilactobacillus</taxon>
    </lineage>
</organism>
<dbReference type="Proteomes" id="UP000003419">
    <property type="component" value="Unassembled WGS sequence"/>
</dbReference>
<comment type="caution">
    <text evidence="1">The sequence shown here is derived from an EMBL/GenBank/DDBJ whole genome shotgun (WGS) entry which is preliminary data.</text>
</comment>
<reference evidence="1 2" key="1">
    <citation type="submission" date="2009-01" db="EMBL/GenBank/DDBJ databases">
        <authorList>
            <person name="Qin X."/>
            <person name="Bachman B."/>
            <person name="Battles P."/>
            <person name="Bell A."/>
            <person name="Bess C."/>
            <person name="Bickham C."/>
            <person name="Chaboub L."/>
            <person name="Chen D."/>
            <person name="Coyle M."/>
            <person name="Deiros D.R."/>
            <person name="Dinh H."/>
            <person name="Forbes L."/>
            <person name="Fowler G."/>
            <person name="Francisco L."/>
            <person name="Fu Q."/>
            <person name="Gubbala S."/>
            <person name="Hale W."/>
            <person name="Han Y."/>
            <person name="Hemphill L."/>
            <person name="Highlander S.K."/>
            <person name="Hirani K."/>
            <person name="Hogues M."/>
            <person name="Jackson L."/>
            <person name="Jakkamsetti A."/>
            <person name="Javaid M."/>
            <person name="Jiang H."/>
            <person name="Korchina V."/>
            <person name="Kovar C."/>
            <person name="Lara F."/>
            <person name="Lee S."/>
            <person name="Mata R."/>
            <person name="Mathew T."/>
            <person name="Moen C."/>
            <person name="Morales K."/>
            <person name="Munidasa M."/>
            <person name="Nazareth L."/>
            <person name="Ngo R."/>
            <person name="Nguyen L."/>
            <person name="Okwuonu G."/>
            <person name="Ongeri F."/>
            <person name="Patil S."/>
            <person name="Petrosino J."/>
            <person name="Pham C."/>
            <person name="Pham P."/>
            <person name="Pu L.-L."/>
            <person name="Puazo M."/>
            <person name="Raj R."/>
            <person name="Reid J."/>
            <person name="Rouhana J."/>
            <person name="Saada N."/>
            <person name="Shang Y."/>
            <person name="Simmons D."/>
            <person name="Thornton R."/>
            <person name="Warren J."/>
            <person name="Weissenberger G."/>
            <person name="Zhang J."/>
            <person name="Zhang L."/>
            <person name="Zhou C."/>
            <person name="Zhu D."/>
            <person name="Muzny D."/>
            <person name="Worley K."/>
            <person name="Gibbs R."/>
        </authorList>
    </citation>
    <scope>NUCLEOTIDE SEQUENCE [LARGE SCALE GENOMIC DNA]</scope>
    <source>
        <strain evidence="1 2">CF48-3A</strain>
    </source>
</reference>
<accession>A0A8D9RXU4</accession>
<name>A0A8D9RXU4_LIMRT</name>
<dbReference type="AlphaFoldDB" id="A0A8D9RXU4"/>